<evidence type="ECO:0000313" key="2">
    <source>
        <dbReference type="EMBL" id="CAG8590635.1"/>
    </source>
</evidence>
<gene>
    <name evidence="2" type="ORF">DERYTH_LOCUS7144</name>
</gene>
<organism evidence="2 3">
    <name type="scientific">Dentiscutata erythropus</name>
    <dbReference type="NCBI Taxonomy" id="1348616"/>
    <lineage>
        <taxon>Eukaryota</taxon>
        <taxon>Fungi</taxon>
        <taxon>Fungi incertae sedis</taxon>
        <taxon>Mucoromycota</taxon>
        <taxon>Glomeromycotina</taxon>
        <taxon>Glomeromycetes</taxon>
        <taxon>Diversisporales</taxon>
        <taxon>Gigasporaceae</taxon>
        <taxon>Dentiscutata</taxon>
    </lineage>
</organism>
<feature type="non-terminal residue" evidence="2">
    <location>
        <position position="1"/>
    </location>
</feature>
<feature type="coiled-coil region" evidence="1">
    <location>
        <begin position="894"/>
        <end position="928"/>
    </location>
</feature>
<keyword evidence="3" id="KW-1185">Reference proteome</keyword>
<dbReference type="AlphaFoldDB" id="A0A9N9C6E1"/>
<name>A0A9N9C6E1_9GLOM</name>
<dbReference type="OrthoDB" id="2319528at2759"/>
<dbReference type="Proteomes" id="UP000789405">
    <property type="component" value="Unassembled WGS sequence"/>
</dbReference>
<keyword evidence="1" id="KW-0175">Coiled coil</keyword>
<reference evidence="2" key="1">
    <citation type="submission" date="2021-06" db="EMBL/GenBank/DDBJ databases">
        <authorList>
            <person name="Kallberg Y."/>
            <person name="Tangrot J."/>
            <person name="Rosling A."/>
        </authorList>
    </citation>
    <scope>NUCLEOTIDE SEQUENCE</scope>
    <source>
        <strain evidence="2">MA453B</strain>
    </source>
</reference>
<proteinExistence type="predicted"/>
<dbReference type="EMBL" id="CAJVPY010003395">
    <property type="protein sequence ID" value="CAG8590635.1"/>
    <property type="molecule type" value="Genomic_DNA"/>
</dbReference>
<evidence type="ECO:0000256" key="1">
    <source>
        <dbReference type="SAM" id="Coils"/>
    </source>
</evidence>
<evidence type="ECO:0000313" key="3">
    <source>
        <dbReference type="Proteomes" id="UP000789405"/>
    </source>
</evidence>
<accession>A0A9N9C6E1</accession>
<sequence length="1180" mass="137037">NLVVRKYKFYGKPQRLLVYGYRNLTEAQSTDFAIALMNSNKNKNTLQQKQLDYFGIKSNIVREENITYHSTSQNKNLSAKRIRNESTESKIAEILQQLDGLSGQSLLKKILEDRSYTLYNDNKHVYCHSCQKSITLHRFNDGTRLKEHIITSMHLENSQKTESKKMRTTFLTTFFSNNDNNTPTVIDLTKPNKEFNNLVNDSQLTSSINQVSKIKQHDSSKQIIQLLRKRAEGYFKSAKCLGYCSNKWCYECGLLSKNEAFNKRNCEYQELLAQIDCAMILNIKGELTDSIRCKYSQVPYFDKWSNHSFKELDTFIKNQEKHPKKYRSDNLDNLLKYYKKEIIDSKYQQLVKEYPALGGLLEAVEEHGIEDWMAQCTRYMVNKTIDEKQPIFIGIAQSVTKLLDKMERNITTMRGIQYNETFVDFLVVLISISTLAVRWITLNLAGPTIRFLRQIRNKSDNSFDLLEINVLNFSKLINNWRCAYNYSGPIICAKDQTKIAEMIEVDRHHAQFVGCTQTQQTSISHSMTIDELHQKLVTLKKATYITVYAISAIIPGIPPLVIAVLPSDQKETLVNVIEENNLVVKHLNHAGAKLVGLYFDGAPHNRNWLGRMYFTNYEFQNKLGLIKESESILLKKFPLDLHLFENKLPLLSGTDFYHCIKKGHNMYNSGIHVVPIGNYVISTEHLWQLYNIYGGKSRLTTDVLNPKDKQSDELAEWFYSSRILRGMLLEAWKSKTMAHIDQIAYAWSGTIFFATTWKYIKNNPAQRNSKKYGISWQTKDDFLYLGSFLEHIFGYARRLVEDFILLDFLMMNEKIIKNINIEMKGSIKRPDNNDGYNIRLGSIKDSLDPELALFPTEFEIGNTLEKVSTAMHGILRSIGIDFSPHEYTQIIRECFNYQHNIINYENELENEKIEIDSIHDNISELAIEELLFSHQQRLIACQNLPDKFDFTISETYSLNNNETFNSFNNSFFELINYYIRLKSLDPIKIMKEITQYRALRLERINSAERSTSRTKGCLAQWTSACQKIFNITKLNPENIYYTAGNFYFYVYNSKAIYIAEIIAVFKKYGTSYRRAESLDGLNANRIHAILYEQDLLNLYEFNHILDTLKIQFAVEEYSFRFFSSLGKVEVKSKTTSTFLGRYVTLSAIQLQLYNKSIEEINQLESGVSEAEALMKKNLDL</sequence>
<protein>
    <submittedName>
        <fullName evidence="2">2131_t:CDS:1</fullName>
    </submittedName>
</protein>
<comment type="caution">
    <text evidence="2">The sequence shown here is derived from an EMBL/GenBank/DDBJ whole genome shotgun (WGS) entry which is preliminary data.</text>
</comment>